<evidence type="ECO:0000256" key="1">
    <source>
        <dbReference type="PROSITE-ProRule" id="PRU00169"/>
    </source>
</evidence>
<evidence type="ECO:0000313" key="4">
    <source>
        <dbReference type="Proteomes" id="UP000182983"/>
    </source>
</evidence>
<proteinExistence type="predicted"/>
<dbReference type="Proteomes" id="UP000182983">
    <property type="component" value="Unassembled WGS sequence"/>
</dbReference>
<dbReference type="PANTHER" id="PTHR43228">
    <property type="entry name" value="TWO-COMPONENT RESPONSE REGULATOR"/>
    <property type="match status" value="1"/>
</dbReference>
<feature type="domain" description="Response regulatory" evidence="2">
    <location>
        <begin position="3"/>
        <end position="120"/>
    </location>
</feature>
<dbReference type="Pfam" id="PF00072">
    <property type="entry name" value="Response_reg"/>
    <property type="match status" value="1"/>
</dbReference>
<dbReference type="RefSeq" id="WP_074769459.1">
    <property type="nucleotide sequence ID" value="NZ_FNWO01000012.1"/>
</dbReference>
<protein>
    <submittedName>
        <fullName evidence="3">Response regulator receiver domain-containing protein</fullName>
    </submittedName>
</protein>
<evidence type="ECO:0000259" key="2">
    <source>
        <dbReference type="PROSITE" id="PS50110"/>
    </source>
</evidence>
<gene>
    <name evidence="3" type="ORF">SAMN04244559_02705</name>
</gene>
<organism evidence="3 4">
    <name type="scientific">Magnetospirillum fulvum</name>
    <name type="common">Rhodospirillum fulvum</name>
    <dbReference type="NCBI Taxonomy" id="1082"/>
    <lineage>
        <taxon>Bacteria</taxon>
        <taxon>Pseudomonadati</taxon>
        <taxon>Pseudomonadota</taxon>
        <taxon>Alphaproteobacteria</taxon>
        <taxon>Rhodospirillales</taxon>
        <taxon>Rhodospirillaceae</taxon>
        <taxon>Magnetospirillum</taxon>
    </lineage>
</organism>
<dbReference type="InterPro" id="IPR001789">
    <property type="entry name" value="Sig_transdc_resp-reg_receiver"/>
</dbReference>
<dbReference type="GO" id="GO:0000160">
    <property type="term" value="P:phosphorelay signal transduction system"/>
    <property type="evidence" value="ECO:0007669"/>
    <property type="project" value="InterPro"/>
</dbReference>
<dbReference type="PROSITE" id="PS50110">
    <property type="entry name" value="RESPONSE_REGULATORY"/>
    <property type="match status" value="1"/>
</dbReference>
<dbReference type="PANTHER" id="PTHR43228:SF1">
    <property type="entry name" value="TWO-COMPONENT RESPONSE REGULATOR ARR22"/>
    <property type="match status" value="1"/>
</dbReference>
<dbReference type="SMART" id="SM00448">
    <property type="entry name" value="REC"/>
    <property type="match status" value="1"/>
</dbReference>
<feature type="modified residue" description="4-aspartylphosphate" evidence="1">
    <location>
        <position position="52"/>
    </location>
</feature>
<dbReference type="InterPro" id="IPR011006">
    <property type="entry name" value="CheY-like_superfamily"/>
</dbReference>
<dbReference type="InterPro" id="IPR052048">
    <property type="entry name" value="ST_Response_Regulator"/>
</dbReference>
<sequence length="121" mass="12889">MARVLVVDDDPLYRELVETMLIRGGHSVIGVDNGQKCLSKLGEESFDIVITDLFMPLRDGVETIVAIRGSGNATPIIGMTGGIAGAVRPYVGAMTRLGANAVLVKPFTVDELNQALMMVQS</sequence>
<reference evidence="4" key="1">
    <citation type="submission" date="2016-10" db="EMBL/GenBank/DDBJ databases">
        <authorList>
            <person name="Varghese N."/>
            <person name="Submissions S."/>
        </authorList>
    </citation>
    <scope>NUCLEOTIDE SEQUENCE [LARGE SCALE GENOMIC DNA]</scope>
    <source>
        <strain evidence="4">DSM 13234</strain>
    </source>
</reference>
<keyword evidence="1" id="KW-0597">Phosphoprotein</keyword>
<dbReference type="EMBL" id="FNWO01000012">
    <property type="protein sequence ID" value="SEH51266.1"/>
    <property type="molecule type" value="Genomic_DNA"/>
</dbReference>
<name>A0A1H6IXS7_MAGFU</name>
<dbReference type="Gene3D" id="3.40.50.2300">
    <property type="match status" value="1"/>
</dbReference>
<dbReference type="SUPFAM" id="SSF52172">
    <property type="entry name" value="CheY-like"/>
    <property type="match status" value="1"/>
</dbReference>
<evidence type="ECO:0000313" key="3">
    <source>
        <dbReference type="EMBL" id="SEH51266.1"/>
    </source>
</evidence>
<dbReference type="CDD" id="cd17546">
    <property type="entry name" value="REC_hyHK_CKI1_RcsC-like"/>
    <property type="match status" value="1"/>
</dbReference>
<accession>A0A1H6IXS7</accession>
<keyword evidence="4" id="KW-1185">Reference proteome</keyword>
<dbReference type="AlphaFoldDB" id="A0A1H6IXS7"/>